<dbReference type="OrthoDB" id="5332616at2759"/>
<accession>A0A9N9YX84</accession>
<proteinExistence type="predicted"/>
<dbReference type="AlphaFoldDB" id="A0A9N9YX84"/>
<dbReference type="Proteomes" id="UP000696573">
    <property type="component" value="Unassembled WGS sequence"/>
</dbReference>
<dbReference type="Gene3D" id="1.10.45.10">
    <property type="entry name" value="Vanillyl-alcohol Oxidase, Chain A, domain 4"/>
    <property type="match status" value="1"/>
</dbReference>
<evidence type="ECO:0000313" key="1">
    <source>
        <dbReference type="EMBL" id="CAH0042683.1"/>
    </source>
</evidence>
<dbReference type="InterPro" id="IPR016171">
    <property type="entry name" value="Vanillyl_alc_oxidase_C-sub2"/>
</dbReference>
<organism evidence="1 2">
    <name type="scientific">Clonostachys rhizophaga</name>
    <dbReference type="NCBI Taxonomy" id="160324"/>
    <lineage>
        <taxon>Eukaryota</taxon>
        <taxon>Fungi</taxon>
        <taxon>Dikarya</taxon>
        <taxon>Ascomycota</taxon>
        <taxon>Pezizomycotina</taxon>
        <taxon>Sordariomycetes</taxon>
        <taxon>Hypocreomycetidae</taxon>
        <taxon>Hypocreales</taxon>
        <taxon>Bionectriaceae</taxon>
        <taxon>Clonostachys</taxon>
    </lineage>
</organism>
<dbReference type="EMBL" id="CABFNQ020000768">
    <property type="protein sequence ID" value="CAH0042683.1"/>
    <property type="molecule type" value="Genomic_DNA"/>
</dbReference>
<gene>
    <name evidence="1" type="ORF">CRHIZ90672A_00004755</name>
</gene>
<evidence type="ECO:0000313" key="2">
    <source>
        <dbReference type="Proteomes" id="UP000696573"/>
    </source>
</evidence>
<sequence length="78" mass="9355">MTRFHEEARKRKFATYRTHILDTDRNAQAFDFNNYVYLYIVYILTPILLDTLDPEGILSPGKQGTWLRKYRDGKVDRQ</sequence>
<name>A0A9N9YX84_9HYPO</name>
<keyword evidence="2" id="KW-1185">Reference proteome</keyword>
<reference evidence="1" key="1">
    <citation type="submission" date="2021-10" db="EMBL/GenBank/DDBJ databases">
        <authorList>
            <person name="Piombo E."/>
        </authorList>
    </citation>
    <scope>NUCLEOTIDE SEQUENCE</scope>
</reference>
<protein>
    <submittedName>
        <fullName evidence="1">Uncharacterized protein</fullName>
    </submittedName>
</protein>
<comment type="caution">
    <text evidence="1">The sequence shown here is derived from an EMBL/GenBank/DDBJ whole genome shotgun (WGS) entry which is preliminary data.</text>
</comment>